<protein>
    <submittedName>
        <fullName evidence="1">Uncharacterized protein</fullName>
    </submittedName>
</protein>
<name>A0A841GQN1_9BACT</name>
<organism evidence="1 2">
    <name type="scientific">Longimicrobium terrae</name>
    <dbReference type="NCBI Taxonomy" id="1639882"/>
    <lineage>
        <taxon>Bacteria</taxon>
        <taxon>Pseudomonadati</taxon>
        <taxon>Gemmatimonadota</taxon>
        <taxon>Longimicrobiia</taxon>
        <taxon>Longimicrobiales</taxon>
        <taxon>Longimicrobiaceae</taxon>
        <taxon>Longimicrobium</taxon>
    </lineage>
</organism>
<comment type="caution">
    <text evidence="1">The sequence shown here is derived from an EMBL/GenBank/DDBJ whole genome shotgun (WGS) entry which is preliminary data.</text>
</comment>
<proteinExistence type="predicted"/>
<gene>
    <name evidence="1" type="ORF">HNQ61_000110</name>
</gene>
<reference evidence="1 2" key="1">
    <citation type="submission" date="2020-08" db="EMBL/GenBank/DDBJ databases">
        <title>Genomic Encyclopedia of Type Strains, Phase IV (KMG-IV): sequencing the most valuable type-strain genomes for metagenomic binning, comparative biology and taxonomic classification.</title>
        <authorList>
            <person name="Goeker M."/>
        </authorList>
    </citation>
    <scope>NUCLEOTIDE SEQUENCE [LARGE SCALE GENOMIC DNA]</scope>
    <source>
        <strain evidence="1 2">DSM 29007</strain>
    </source>
</reference>
<dbReference type="RefSeq" id="WP_170030634.1">
    <property type="nucleotide sequence ID" value="NZ_JABDTL010000001.1"/>
</dbReference>
<sequence length="374" mass="43410">MIKHVWVIEMLYVLMLVKIKQWGIKMKRFNVHKSWMLLSLAVGLIYAELTETHAHNDWFEPLTYGIFISMLSVSIALLLEIHSKLEATDEGLQELEQMSQEVIDMLRLNSIVATTRYELQRRKPYVAQAGVRTLRKYAKSFYVTPTGYAVEGEQGALTAYEEFWRLLLEKQRKLGFSDHHRLIARTTHSNDISLWSLRERNNAHTLKQLQEDFIKAGGIVIRIFIHSDEKPSPQYLQVMNWMSKVGVDVRYVSSDDPSVTPDFRYDFLLIMNDADSEHYVSKWYSGSHGMLLDKCEISDVIDDDVLGRWNALVHASTAEYGELDMIPLARQFGEKSTSKRFSRARAWKRKVENWGRDKGLLKPERPVRPRNGNG</sequence>
<evidence type="ECO:0000313" key="1">
    <source>
        <dbReference type="EMBL" id="MBB6068499.1"/>
    </source>
</evidence>
<dbReference type="AlphaFoldDB" id="A0A841GQN1"/>
<accession>A0A841GQN1</accession>
<dbReference type="EMBL" id="JACHIA010000001">
    <property type="protein sequence ID" value="MBB6068499.1"/>
    <property type="molecule type" value="Genomic_DNA"/>
</dbReference>
<evidence type="ECO:0000313" key="2">
    <source>
        <dbReference type="Proteomes" id="UP000582837"/>
    </source>
</evidence>
<dbReference type="Proteomes" id="UP000582837">
    <property type="component" value="Unassembled WGS sequence"/>
</dbReference>
<keyword evidence="2" id="KW-1185">Reference proteome</keyword>